<dbReference type="SUPFAM" id="SSF117281">
    <property type="entry name" value="Kelch motif"/>
    <property type="match status" value="2"/>
</dbReference>
<name>A0A1R2B5D2_9CILI</name>
<sequence>MDKTKNTKQSIENSGKDSGTQRNRSIQNYKIIPYRIVNYTPKEDAKLMVTSRKETQITIKSSVKSIVQSCISPSKTDDFLMSFRNSIETSRPLTQISSRKTLSSGWLTKEVKNEQLLAELKNTIGKSAINLTRLKGLNWETKTLLPDPSPINSHVSVNPDATLSTSILPKINSMKPMAMSLFGLGDKGEGEVPGGKGQSGDFKVTWSIKETYGDRPNSREGSQLVTIKNQIYIFGGQSRIKHTDLRVLDSNIWTWKIIATVYAPQGRLGHSLLPYKGKIILYGGQSQHSQNLGIRRCSRKVFYLSLSKKKWQHYSGEGEKPEGRRHHAAAQVGRFMVIYGGMNQHGHILCDLYIYDIKIKKWVLPEITIEKDPGPRSHASLIGIFEQSQRENYADSIFDLNTVKSKIEFLNSGFYLFGGLVAEGQAVNTLFGLYIRDGRLVWTMIKDISGTPPSPRYNHAACAVKNRMFIFGGRNDYLFKTTGDSCLRDLFCFNVSTLKWEGLIIQGQAPDGRWGHCMSSVGTKVLLMGGLTTKHFMSADLHCLDTEKEVNIDIPPEETKKEEPSGFYSMKDRKKTINPLNPLINLIKFKKL</sequence>
<feature type="compositionally biased region" description="Polar residues" evidence="3">
    <location>
        <begin position="7"/>
        <end position="24"/>
    </location>
</feature>
<evidence type="ECO:0000256" key="1">
    <source>
        <dbReference type="ARBA" id="ARBA00022441"/>
    </source>
</evidence>
<keyword evidence="2" id="KW-0677">Repeat</keyword>
<dbReference type="AlphaFoldDB" id="A0A1R2B5D2"/>
<dbReference type="EMBL" id="MPUH01000952">
    <property type="protein sequence ID" value="OMJ71840.1"/>
    <property type="molecule type" value="Genomic_DNA"/>
</dbReference>
<dbReference type="Gene3D" id="2.120.10.80">
    <property type="entry name" value="Kelch-type beta propeller"/>
    <property type="match status" value="2"/>
</dbReference>
<dbReference type="PANTHER" id="PTHR46093:SF18">
    <property type="entry name" value="FIBRONECTIN TYPE-III DOMAIN-CONTAINING PROTEIN"/>
    <property type="match status" value="1"/>
</dbReference>
<evidence type="ECO:0000313" key="5">
    <source>
        <dbReference type="Proteomes" id="UP000187209"/>
    </source>
</evidence>
<dbReference type="InterPro" id="IPR015915">
    <property type="entry name" value="Kelch-typ_b-propeller"/>
</dbReference>
<dbReference type="PANTHER" id="PTHR46093">
    <property type="entry name" value="ACYL-COA-BINDING DOMAIN-CONTAINING PROTEIN 5"/>
    <property type="match status" value="1"/>
</dbReference>
<keyword evidence="1" id="KW-0880">Kelch repeat</keyword>
<dbReference type="OrthoDB" id="300678at2759"/>
<protein>
    <submittedName>
        <fullName evidence="4">Uncharacterized protein</fullName>
    </submittedName>
</protein>
<comment type="caution">
    <text evidence="4">The sequence shown here is derived from an EMBL/GenBank/DDBJ whole genome shotgun (WGS) entry which is preliminary data.</text>
</comment>
<evidence type="ECO:0000256" key="3">
    <source>
        <dbReference type="SAM" id="MobiDB-lite"/>
    </source>
</evidence>
<dbReference type="Pfam" id="PF24681">
    <property type="entry name" value="Kelch_KLHDC2_KLHL20_DRC7"/>
    <property type="match status" value="2"/>
</dbReference>
<keyword evidence="5" id="KW-1185">Reference proteome</keyword>
<evidence type="ECO:0000256" key="2">
    <source>
        <dbReference type="ARBA" id="ARBA00022737"/>
    </source>
</evidence>
<evidence type="ECO:0000313" key="4">
    <source>
        <dbReference type="EMBL" id="OMJ71840.1"/>
    </source>
</evidence>
<gene>
    <name evidence="4" type="ORF">SteCoe_29850</name>
</gene>
<proteinExistence type="predicted"/>
<accession>A0A1R2B5D2</accession>
<feature type="region of interest" description="Disordered" evidence="3">
    <location>
        <begin position="1"/>
        <end position="24"/>
    </location>
</feature>
<organism evidence="4 5">
    <name type="scientific">Stentor coeruleus</name>
    <dbReference type="NCBI Taxonomy" id="5963"/>
    <lineage>
        <taxon>Eukaryota</taxon>
        <taxon>Sar</taxon>
        <taxon>Alveolata</taxon>
        <taxon>Ciliophora</taxon>
        <taxon>Postciliodesmatophora</taxon>
        <taxon>Heterotrichea</taxon>
        <taxon>Heterotrichida</taxon>
        <taxon>Stentoridae</taxon>
        <taxon>Stentor</taxon>
    </lineage>
</organism>
<dbReference type="Proteomes" id="UP000187209">
    <property type="component" value="Unassembled WGS sequence"/>
</dbReference>
<reference evidence="4 5" key="1">
    <citation type="submission" date="2016-11" db="EMBL/GenBank/DDBJ databases">
        <title>The macronuclear genome of Stentor coeruleus: a giant cell with tiny introns.</title>
        <authorList>
            <person name="Slabodnick M."/>
            <person name="Ruby J.G."/>
            <person name="Reiff S.B."/>
            <person name="Swart E.C."/>
            <person name="Gosai S."/>
            <person name="Prabakaran S."/>
            <person name="Witkowska E."/>
            <person name="Larue G.E."/>
            <person name="Fisher S."/>
            <person name="Freeman R.M."/>
            <person name="Gunawardena J."/>
            <person name="Chu W."/>
            <person name="Stover N.A."/>
            <person name="Gregory B.D."/>
            <person name="Nowacki M."/>
            <person name="Derisi J."/>
            <person name="Roy S.W."/>
            <person name="Marshall W.F."/>
            <person name="Sood P."/>
        </authorList>
    </citation>
    <scope>NUCLEOTIDE SEQUENCE [LARGE SCALE GENOMIC DNA]</scope>
    <source>
        <strain evidence="4">WM001</strain>
    </source>
</reference>